<dbReference type="SUPFAM" id="SSF52141">
    <property type="entry name" value="Uracil-DNA glycosylase-like"/>
    <property type="match status" value="1"/>
</dbReference>
<dbReference type="HOGENOM" id="CLU_094865_0_0_4"/>
<dbReference type="NCBIfam" id="TIGR04274">
    <property type="entry name" value="hypoxanDNAglyco"/>
    <property type="match status" value="1"/>
</dbReference>
<dbReference type="CDD" id="cd10032">
    <property type="entry name" value="UDG-F6_HDG"/>
    <property type="match status" value="1"/>
</dbReference>
<proteinExistence type="predicted"/>
<protein>
    <recommendedName>
        <fullName evidence="1">Uracil-DNA glycosylase-like domain-containing protein</fullName>
    </recommendedName>
</protein>
<dbReference type="OrthoDB" id="9799921at2"/>
<dbReference type="AlphaFoldDB" id="Q478Y6"/>
<organism evidence="2">
    <name type="scientific">Dechloromonas aromatica (strain RCB)</name>
    <dbReference type="NCBI Taxonomy" id="159087"/>
    <lineage>
        <taxon>Bacteria</taxon>
        <taxon>Pseudomonadati</taxon>
        <taxon>Pseudomonadota</taxon>
        <taxon>Betaproteobacteria</taxon>
        <taxon>Rhodocyclales</taxon>
        <taxon>Azonexaceae</taxon>
        <taxon>Dechloromonas</taxon>
    </lineage>
</organism>
<dbReference type="SMART" id="SM00987">
    <property type="entry name" value="UreE_C"/>
    <property type="match status" value="1"/>
</dbReference>
<gene>
    <name evidence="2" type="ordered locus">Daro_3867</name>
</gene>
<dbReference type="eggNOG" id="COG3663">
    <property type="taxonomic scope" value="Bacteria"/>
</dbReference>
<evidence type="ECO:0000259" key="1">
    <source>
        <dbReference type="SMART" id="SM00986"/>
    </source>
</evidence>
<dbReference type="Gene3D" id="3.40.470.10">
    <property type="entry name" value="Uracil-DNA glycosylase-like domain"/>
    <property type="match status" value="1"/>
</dbReference>
<name>Q478Y6_DECAR</name>
<dbReference type="InterPro" id="IPR005122">
    <property type="entry name" value="Uracil-DNA_glycosylase-like"/>
</dbReference>
<dbReference type="SMART" id="SM00986">
    <property type="entry name" value="UDG"/>
    <property type="match status" value="1"/>
</dbReference>
<feature type="domain" description="Uracil-DNA glycosylase-like" evidence="1">
    <location>
        <begin position="11"/>
        <end position="167"/>
    </location>
</feature>
<dbReference type="InterPro" id="IPR026353">
    <property type="entry name" value="Hypoxan-DNA_Glyclase"/>
</dbReference>
<dbReference type="InterPro" id="IPR036895">
    <property type="entry name" value="Uracil-DNA_glycosylase-like_sf"/>
</dbReference>
<dbReference type="KEGG" id="dar:Daro_3867"/>
<dbReference type="STRING" id="159087.Daro_3867"/>
<accession>Q478Y6</accession>
<reference evidence="2" key="1">
    <citation type="submission" date="2005-08" db="EMBL/GenBank/DDBJ databases">
        <title>Complete sequence of Dechloromonas aromatica RCB.</title>
        <authorList>
            <person name="Salinero K.K."/>
            <person name="Copeland A."/>
            <person name="Lucas S."/>
            <person name="Lapidus A."/>
            <person name="Barry K."/>
            <person name="Detter J.C."/>
            <person name="Glavina T."/>
            <person name="Hammon N."/>
            <person name="Israni S."/>
            <person name="Pitluck S."/>
            <person name="Di Bartolo G."/>
            <person name="Trong S."/>
            <person name="Schmutz J."/>
            <person name="Larimer F."/>
            <person name="Land M."/>
            <person name="Ivanova N."/>
            <person name="Richardson P."/>
        </authorList>
    </citation>
    <scope>NUCLEOTIDE SEQUENCE</scope>
    <source>
        <strain evidence="2">RCB</strain>
    </source>
</reference>
<evidence type="ECO:0000313" key="2">
    <source>
        <dbReference type="EMBL" id="AAZ48595.1"/>
    </source>
</evidence>
<dbReference type="EMBL" id="CP000089">
    <property type="protein sequence ID" value="AAZ48595.1"/>
    <property type="molecule type" value="Genomic_DNA"/>
</dbReference>
<dbReference type="Pfam" id="PF03167">
    <property type="entry name" value="UDG"/>
    <property type="match status" value="1"/>
</dbReference>
<sequence>MSPMSQIQGFSPVVDARARILILGSMPGEASLRAGQYYANERNAFWRIIGDLIGAGPSLPYAQRLESLQAAGIALWDVIATCERYGSLDSDIVRGSVCVNDFPAFFAAHPGIESVYFNGATAEASFRRHVLPGLGGKELRLLRLPSTSPAHAARSYLEKLAAWSAITKQTPGVGSV</sequence>